<keyword evidence="3" id="KW-1185">Reference proteome</keyword>
<feature type="region of interest" description="Disordered" evidence="1">
    <location>
        <begin position="122"/>
        <end position="172"/>
    </location>
</feature>
<accession>A0A6A1W0Y8</accession>
<dbReference type="AlphaFoldDB" id="A0A6A1W0Y8"/>
<protein>
    <submittedName>
        <fullName evidence="2">Uncharacterized protein</fullName>
    </submittedName>
</protein>
<evidence type="ECO:0000313" key="2">
    <source>
        <dbReference type="EMBL" id="KAB1217797.1"/>
    </source>
</evidence>
<dbReference type="Proteomes" id="UP000516437">
    <property type="component" value="Chromosome 3"/>
</dbReference>
<evidence type="ECO:0000313" key="3">
    <source>
        <dbReference type="Proteomes" id="UP000516437"/>
    </source>
</evidence>
<evidence type="ECO:0000256" key="1">
    <source>
        <dbReference type="SAM" id="MobiDB-lite"/>
    </source>
</evidence>
<feature type="region of interest" description="Disordered" evidence="1">
    <location>
        <begin position="306"/>
        <end position="334"/>
    </location>
</feature>
<dbReference type="PANTHER" id="PTHR33356:SF17">
    <property type="entry name" value="TPX2 CENTRAL DOMAIN-CONTAINING PROTEIN"/>
    <property type="match status" value="1"/>
</dbReference>
<reference evidence="2 3" key="1">
    <citation type="journal article" date="2019" name="Plant Biotechnol. J.">
        <title>The red bayberry genome and genetic basis of sex determination.</title>
        <authorList>
            <person name="Jia H.M."/>
            <person name="Jia H.J."/>
            <person name="Cai Q.L."/>
            <person name="Wang Y."/>
            <person name="Zhao H.B."/>
            <person name="Yang W.F."/>
            <person name="Wang G.Y."/>
            <person name="Li Y.H."/>
            <person name="Zhan D.L."/>
            <person name="Shen Y.T."/>
            <person name="Niu Q.F."/>
            <person name="Chang L."/>
            <person name="Qiu J."/>
            <person name="Zhao L."/>
            <person name="Xie H.B."/>
            <person name="Fu W.Y."/>
            <person name="Jin J."/>
            <person name="Li X.W."/>
            <person name="Jiao Y."/>
            <person name="Zhou C.C."/>
            <person name="Tu T."/>
            <person name="Chai C.Y."/>
            <person name="Gao J.L."/>
            <person name="Fan L.J."/>
            <person name="van de Weg E."/>
            <person name="Wang J.Y."/>
            <person name="Gao Z.S."/>
        </authorList>
    </citation>
    <scope>NUCLEOTIDE SEQUENCE [LARGE SCALE GENOMIC DNA]</scope>
    <source>
        <tissue evidence="2">Leaves</tissue>
    </source>
</reference>
<comment type="caution">
    <text evidence="2">The sequence shown here is derived from an EMBL/GenBank/DDBJ whole genome shotgun (WGS) entry which is preliminary data.</text>
</comment>
<dbReference type="PANTHER" id="PTHR33356">
    <property type="entry name" value="TIP41-LIKE PROTEIN"/>
    <property type="match status" value="1"/>
</dbReference>
<sequence length="428" mass="46924">MAESARETEVWPPLQFISNNDLDMEKENVFNRSGPRFSFPSEFPYEFDAFGPNSSLCSPVGSVAGSTETESSDEDDFFAGLTRRLTQSSLQETQKLTAPSLLPNKPETHLFVSPNRVVIRTSSSPKRVLAGSPQSTLSGIGSWSGRSGGSSNGSPNCPSQGPSPPTTPFGNDNNTWDLIFAAAGQVARLKMSDESLKYNYQNRVLLPPLKSSTPSAAKGCNFGVYSNQSLSHTLPETAQFQHVRQDQMLKTQRAASIWLKQQQVKDGWSTQQNRHEHPIQARGRSDCFENGRCGRPLFVPQSAWPSIQAPQQSQQPRQNGLGRRPVLPGGSGARRECNGTGVFLPRRYSSAPDIRCPTVIVPAKVVQALNLNLDDMSGHAQVRLNACFASDQDAVMVRGNGLLTQQRGNLRPVGSLSHEIRLPQEWTY</sequence>
<feature type="compositionally biased region" description="Low complexity" evidence="1">
    <location>
        <begin position="306"/>
        <end position="318"/>
    </location>
</feature>
<name>A0A6A1W0Y8_9ROSI</name>
<gene>
    <name evidence="2" type="ORF">CJ030_MR3G014793</name>
</gene>
<organism evidence="2 3">
    <name type="scientific">Morella rubra</name>
    <name type="common">Chinese bayberry</name>
    <dbReference type="NCBI Taxonomy" id="262757"/>
    <lineage>
        <taxon>Eukaryota</taxon>
        <taxon>Viridiplantae</taxon>
        <taxon>Streptophyta</taxon>
        <taxon>Embryophyta</taxon>
        <taxon>Tracheophyta</taxon>
        <taxon>Spermatophyta</taxon>
        <taxon>Magnoliopsida</taxon>
        <taxon>eudicotyledons</taxon>
        <taxon>Gunneridae</taxon>
        <taxon>Pentapetalae</taxon>
        <taxon>rosids</taxon>
        <taxon>fabids</taxon>
        <taxon>Fagales</taxon>
        <taxon>Myricaceae</taxon>
        <taxon>Morella</taxon>
    </lineage>
</organism>
<dbReference type="EMBL" id="RXIC02000021">
    <property type="protein sequence ID" value="KAB1217797.1"/>
    <property type="molecule type" value="Genomic_DNA"/>
</dbReference>
<dbReference type="OrthoDB" id="1060058at2759"/>
<proteinExistence type="predicted"/>